<keyword evidence="2" id="KW-1185">Reference proteome</keyword>
<organism evidence="1 2">
    <name type="scientific">Actinidia rufa</name>
    <dbReference type="NCBI Taxonomy" id="165716"/>
    <lineage>
        <taxon>Eukaryota</taxon>
        <taxon>Viridiplantae</taxon>
        <taxon>Streptophyta</taxon>
        <taxon>Embryophyta</taxon>
        <taxon>Tracheophyta</taxon>
        <taxon>Spermatophyta</taxon>
        <taxon>Magnoliopsida</taxon>
        <taxon>eudicotyledons</taxon>
        <taxon>Gunneridae</taxon>
        <taxon>Pentapetalae</taxon>
        <taxon>asterids</taxon>
        <taxon>Ericales</taxon>
        <taxon>Actinidiaceae</taxon>
        <taxon>Actinidia</taxon>
    </lineage>
</organism>
<sequence length="187" mass="20858">MGPKEEEEKEGVKPKKGCARLCCTSLDSDGQWLHMEGCAALDGAERQIVRLKLPWIALLDNGYSTEGGLRVLDSIAGLRWMVLDGVRWRCIALEDIDGYTRTGLGYAGGWTEHDYTAQDLEHAGLRLGRLCTGLVVAVALNWAMQSCWALGWWLRVQWTSLHEAVQGYTGARTGAAKLEWWLHRSRG</sequence>
<evidence type="ECO:0000313" key="1">
    <source>
        <dbReference type="EMBL" id="GFZ01876.1"/>
    </source>
</evidence>
<dbReference type="Proteomes" id="UP000585474">
    <property type="component" value="Unassembled WGS sequence"/>
</dbReference>
<reference evidence="1 2" key="1">
    <citation type="submission" date="2019-07" db="EMBL/GenBank/DDBJ databases">
        <title>De Novo Assembly of kiwifruit Actinidia rufa.</title>
        <authorList>
            <person name="Sugita-Konishi S."/>
            <person name="Sato K."/>
            <person name="Mori E."/>
            <person name="Abe Y."/>
            <person name="Kisaki G."/>
            <person name="Hamano K."/>
            <person name="Suezawa K."/>
            <person name="Otani M."/>
            <person name="Fukuda T."/>
            <person name="Manabe T."/>
            <person name="Gomi K."/>
            <person name="Tabuchi M."/>
            <person name="Akimitsu K."/>
            <person name="Kataoka I."/>
        </authorList>
    </citation>
    <scope>NUCLEOTIDE SEQUENCE [LARGE SCALE GENOMIC DNA]</scope>
    <source>
        <strain evidence="2">cv. Fuchu</strain>
    </source>
</reference>
<comment type="caution">
    <text evidence="1">The sequence shown here is derived from an EMBL/GenBank/DDBJ whole genome shotgun (WGS) entry which is preliminary data.</text>
</comment>
<gene>
    <name evidence="1" type="ORF">Acr_15g0004850</name>
</gene>
<evidence type="ECO:0000313" key="2">
    <source>
        <dbReference type="Proteomes" id="UP000585474"/>
    </source>
</evidence>
<dbReference type="AlphaFoldDB" id="A0A7J0FT37"/>
<accession>A0A7J0FT37</accession>
<proteinExistence type="predicted"/>
<name>A0A7J0FT37_9ERIC</name>
<dbReference type="EMBL" id="BJWL01000015">
    <property type="protein sequence ID" value="GFZ01876.1"/>
    <property type="molecule type" value="Genomic_DNA"/>
</dbReference>
<protein>
    <submittedName>
        <fullName evidence="1">Uncharacterized protein</fullName>
    </submittedName>
</protein>